<keyword evidence="9" id="KW-0479">Metal-binding</keyword>
<evidence type="ECO:0000256" key="7">
    <source>
        <dbReference type="ARBA" id="ARBA00023136"/>
    </source>
</evidence>
<dbReference type="Pfam" id="PF00571">
    <property type="entry name" value="CBS"/>
    <property type="match status" value="1"/>
</dbReference>
<dbReference type="InterPro" id="IPR006667">
    <property type="entry name" value="SLC41_membr_dom"/>
</dbReference>
<feature type="transmembrane region" description="Helical" evidence="9">
    <location>
        <begin position="445"/>
        <end position="468"/>
    </location>
</feature>
<dbReference type="InterPro" id="IPR006669">
    <property type="entry name" value="MgtE_transporter"/>
</dbReference>
<dbReference type="InterPro" id="IPR036739">
    <property type="entry name" value="SLC41_membr_dom_sf"/>
</dbReference>
<sequence>MADQIEELDVPPEEDAEEGEVYELGRRQVDGILYAVEIDDRDKLTELMDPLHAADIADLLEQITPYDRAHLIRLYDREFDGEILSELDESIREEVIGVLKPQVLAQAVRDMDSDDVVDLVEDLEDHQQEAILDALEDADRAAVEQSLAWPEYSAGRLMQREVVMAPEHWNVGQAIDHLRGTPEDALPAQFYHIVMVDPRLHPVGNITLGKLMRSRREVPLSDLLEETFQIMPATLDEGDVAYAFNQYHLISAPVVDAEGRLIGVITIDDAMVVLDEEHEEDILRLAGVDGESTLSDSIRATTRRRLPWLAVNLVTAIAASLVIAQFELAIAQIVALAVLMPIVASMGGNAGTQSLTVAVRAIATKDLTGSNVWRVIRRECAVGLINGLVFAVVMGIVGVIWFGSPALGYVIAVAMVINMVVAGLAGTGIPIVLERIGVDPALASGAFVTTVTDIVGFFAFLGLAALVLL</sequence>
<keyword evidence="5 9" id="KW-0460">Magnesium</keyword>
<dbReference type="GO" id="GO:0005886">
    <property type="term" value="C:plasma membrane"/>
    <property type="evidence" value="ECO:0007669"/>
    <property type="project" value="UniProtKB-SubCell"/>
</dbReference>
<dbReference type="SMART" id="SM00924">
    <property type="entry name" value="MgtE_N"/>
    <property type="match status" value="1"/>
</dbReference>
<evidence type="ECO:0000313" key="12">
    <source>
        <dbReference type="Proteomes" id="UP000635142"/>
    </source>
</evidence>
<reference evidence="11" key="1">
    <citation type="submission" date="2020-08" db="EMBL/GenBank/DDBJ databases">
        <title>Sulfitobacter aestuariivivens sp. nov., isolated from a tidal flat.</title>
        <authorList>
            <person name="Park S."/>
            <person name="Yoon J.-H."/>
        </authorList>
    </citation>
    <scope>NUCLEOTIDE SEQUENCE</scope>
    <source>
        <strain evidence="11">TSTF-M16</strain>
    </source>
</reference>
<gene>
    <name evidence="11" type="primary">mgtE</name>
    <name evidence="11" type="ORF">H9Q16_01915</name>
</gene>
<dbReference type="Gene3D" id="3.10.580.10">
    <property type="entry name" value="CBS-domain"/>
    <property type="match status" value="1"/>
</dbReference>
<keyword evidence="7 9" id="KW-0472">Membrane</keyword>
<dbReference type="SUPFAM" id="SSF158791">
    <property type="entry name" value="MgtE N-terminal domain-like"/>
    <property type="match status" value="1"/>
</dbReference>
<dbReference type="CDD" id="cd04606">
    <property type="entry name" value="CBS_pair_Mg_transporter"/>
    <property type="match status" value="1"/>
</dbReference>
<dbReference type="Gene3D" id="1.25.60.10">
    <property type="entry name" value="MgtE N-terminal domain-like"/>
    <property type="match status" value="1"/>
</dbReference>
<dbReference type="RefSeq" id="WP_191073683.1">
    <property type="nucleotide sequence ID" value="NZ_JACTAG010000001.1"/>
</dbReference>
<dbReference type="EMBL" id="JACTAG010000001">
    <property type="protein sequence ID" value="MBD3662667.1"/>
    <property type="molecule type" value="Genomic_DNA"/>
</dbReference>
<dbReference type="SUPFAM" id="SSF54631">
    <property type="entry name" value="CBS-domain pair"/>
    <property type="match status" value="1"/>
</dbReference>
<dbReference type="GO" id="GO:0015095">
    <property type="term" value="F:magnesium ion transmembrane transporter activity"/>
    <property type="evidence" value="ECO:0007669"/>
    <property type="project" value="UniProtKB-UniRule"/>
</dbReference>
<protein>
    <recommendedName>
        <fullName evidence="9">Magnesium transporter MgtE</fullName>
    </recommendedName>
</protein>
<keyword evidence="6 9" id="KW-1133">Transmembrane helix</keyword>
<name>A0A927D3P3_9RHOB</name>
<dbReference type="GO" id="GO:0046872">
    <property type="term" value="F:metal ion binding"/>
    <property type="evidence" value="ECO:0007669"/>
    <property type="project" value="UniProtKB-KW"/>
</dbReference>
<dbReference type="Proteomes" id="UP000635142">
    <property type="component" value="Unassembled WGS sequence"/>
</dbReference>
<dbReference type="PROSITE" id="PS51371">
    <property type="entry name" value="CBS"/>
    <property type="match status" value="1"/>
</dbReference>
<keyword evidence="4 9" id="KW-0812">Transmembrane</keyword>
<dbReference type="InterPro" id="IPR038076">
    <property type="entry name" value="MgtE_N_sf"/>
</dbReference>
<evidence type="ECO:0000256" key="8">
    <source>
        <dbReference type="PROSITE-ProRule" id="PRU00703"/>
    </source>
</evidence>
<dbReference type="InterPro" id="IPR006668">
    <property type="entry name" value="Mg_transptr_MgtE_intracell_dom"/>
</dbReference>
<dbReference type="PANTHER" id="PTHR43773">
    <property type="entry name" value="MAGNESIUM TRANSPORTER MGTE"/>
    <property type="match status" value="1"/>
</dbReference>
<feature type="transmembrane region" description="Helical" evidence="9">
    <location>
        <begin position="330"/>
        <end position="350"/>
    </location>
</feature>
<dbReference type="Pfam" id="PF03448">
    <property type="entry name" value="MgtE_N"/>
    <property type="match status" value="1"/>
</dbReference>
<feature type="transmembrane region" description="Helical" evidence="9">
    <location>
        <begin position="306"/>
        <end position="324"/>
    </location>
</feature>
<keyword evidence="12" id="KW-1185">Reference proteome</keyword>
<comment type="subunit">
    <text evidence="9">Homodimer.</text>
</comment>
<comment type="caution">
    <text evidence="11">The sequence shown here is derived from an EMBL/GenBank/DDBJ whole genome shotgun (WGS) entry which is preliminary data.</text>
</comment>
<feature type="domain" description="CBS" evidence="10">
    <location>
        <begin position="211"/>
        <end position="280"/>
    </location>
</feature>
<organism evidence="11 12">
    <name type="scientific">Sulfitobacter aestuariivivens</name>
    <dbReference type="NCBI Taxonomy" id="2766981"/>
    <lineage>
        <taxon>Bacteria</taxon>
        <taxon>Pseudomonadati</taxon>
        <taxon>Pseudomonadota</taxon>
        <taxon>Alphaproteobacteria</taxon>
        <taxon>Rhodobacterales</taxon>
        <taxon>Roseobacteraceae</taxon>
        <taxon>Sulfitobacter</taxon>
    </lineage>
</organism>
<evidence type="ECO:0000256" key="9">
    <source>
        <dbReference type="RuleBase" id="RU362011"/>
    </source>
</evidence>
<evidence type="ECO:0000259" key="10">
    <source>
        <dbReference type="PROSITE" id="PS51371"/>
    </source>
</evidence>
<keyword evidence="3 9" id="KW-0813">Transport</keyword>
<evidence type="ECO:0000256" key="2">
    <source>
        <dbReference type="ARBA" id="ARBA00009749"/>
    </source>
</evidence>
<dbReference type="AlphaFoldDB" id="A0A927D3P3"/>
<evidence type="ECO:0000256" key="5">
    <source>
        <dbReference type="ARBA" id="ARBA00022842"/>
    </source>
</evidence>
<evidence type="ECO:0000256" key="1">
    <source>
        <dbReference type="ARBA" id="ARBA00004141"/>
    </source>
</evidence>
<feature type="transmembrane region" description="Helical" evidence="9">
    <location>
        <begin position="409"/>
        <end position="433"/>
    </location>
</feature>
<dbReference type="NCBIfam" id="TIGR00400">
    <property type="entry name" value="mgtE"/>
    <property type="match status" value="1"/>
</dbReference>
<dbReference type="InterPro" id="IPR046342">
    <property type="entry name" value="CBS_dom_sf"/>
</dbReference>
<comment type="function">
    <text evidence="9">Acts as a magnesium transporter.</text>
</comment>
<comment type="subcellular location">
    <subcellularLocation>
        <location evidence="9">Cell membrane</location>
        <topology evidence="9">Multi-pass membrane protein</topology>
    </subcellularLocation>
    <subcellularLocation>
        <location evidence="1">Membrane</location>
        <topology evidence="1">Multi-pass membrane protein</topology>
    </subcellularLocation>
</comment>
<accession>A0A927D3P3</accession>
<evidence type="ECO:0000256" key="4">
    <source>
        <dbReference type="ARBA" id="ARBA00022692"/>
    </source>
</evidence>
<evidence type="ECO:0000313" key="11">
    <source>
        <dbReference type="EMBL" id="MBD3662667.1"/>
    </source>
</evidence>
<dbReference type="Pfam" id="PF01769">
    <property type="entry name" value="MgtE"/>
    <property type="match status" value="1"/>
</dbReference>
<comment type="similarity">
    <text evidence="2 9">Belongs to the SLC41A transporter family.</text>
</comment>
<dbReference type="SUPFAM" id="SSF161093">
    <property type="entry name" value="MgtE membrane domain-like"/>
    <property type="match status" value="1"/>
</dbReference>
<evidence type="ECO:0000256" key="3">
    <source>
        <dbReference type="ARBA" id="ARBA00022448"/>
    </source>
</evidence>
<keyword evidence="8" id="KW-0129">CBS domain</keyword>
<dbReference type="InterPro" id="IPR000644">
    <property type="entry name" value="CBS_dom"/>
</dbReference>
<dbReference type="PANTHER" id="PTHR43773:SF1">
    <property type="entry name" value="MAGNESIUM TRANSPORTER MGTE"/>
    <property type="match status" value="1"/>
</dbReference>
<dbReference type="Gene3D" id="1.10.357.20">
    <property type="entry name" value="SLC41 divalent cation transporters, integral membrane domain"/>
    <property type="match status" value="1"/>
</dbReference>
<proteinExistence type="inferred from homology"/>
<feature type="transmembrane region" description="Helical" evidence="9">
    <location>
        <begin position="380"/>
        <end position="403"/>
    </location>
</feature>
<keyword evidence="9" id="KW-1003">Cell membrane</keyword>
<evidence type="ECO:0000256" key="6">
    <source>
        <dbReference type="ARBA" id="ARBA00022989"/>
    </source>
</evidence>